<dbReference type="EMBL" id="JAVIIS010000030">
    <property type="protein sequence ID" value="MDX8441877.1"/>
    <property type="molecule type" value="Genomic_DNA"/>
</dbReference>
<dbReference type="RefSeq" id="WP_320215841.1">
    <property type="nucleotide sequence ID" value="NZ_JAVIIS010000030.1"/>
</dbReference>
<protein>
    <submittedName>
        <fullName evidence="1">Uncharacterized protein</fullName>
    </submittedName>
</protein>
<evidence type="ECO:0000313" key="1">
    <source>
        <dbReference type="EMBL" id="MDX8441877.1"/>
    </source>
</evidence>
<sequence>MRHSPSLPEIVRVDTSSINSSVAHLISLLEPSGGNFNYLDGTKRTRKAYKGLHDLNKLLSATPSKASSVGHQQNMDVVRLAASHAFGRQTAVFDLPARKLSYGDDRFASYRIPFFFVEARMVKVYFLQPRKNTHFTLDQYGLMASVIKKNLLDTEFYGEYCEIEFADVSKKVGDNERTLQVYHLSDLPAWSESDVAEHFRVVTAALKIVEDENLVKEVRRPLRDRELPLFD</sequence>
<reference evidence="1 2" key="1">
    <citation type="submission" date="2023-08" db="EMBL/GenBank/DDBJ databases">
        <title>Implementing the SeqCode for naming new Mesorhizobium species isolated from Vachellia karroo root nodules.</title>
        <authorList>
            <person name="Van Lill M."/>
        </authorList>
    </citation>
    <scope>NUCLEOTIDE SEQUENCE [LARGE SCALE GENOMIC DNA]</scope>
    <source>
        <strain evidence="1 2">VK3E</strain>
    </source>
</reference>
<name>A0ABU4X3Y7_9HYPH</name>
<gene>
    <name evidence="1" type="ORF">RFM51_20010</name>
</gene>
<accession>A0ABU4X3Y7</accession>
<organism evidence="1 2">
    <name type="scientific">Mesorhizobium australafricanum</name>
    <dbReference type="NCBI Taxonomy" id="3072311"/>
    <lineage>
        <taxon>Bacteria</taxon>
        <taxon>Pseudomonadati</taxon>
        <taxon>Pseudomonadota</taxon>
        <taxon>Alphaproteobacteria</taxon>
        <taxon>Hyphomicrobiales</taxon>
        <taxon>Phyllobacteriaceae</taxon>
        <taxon>Mesorhizobium</taxon>
    </lineage>
</organism>
<comment type="caution">
    <text evidence="1">The sequence shown here is derived from an EMBL/GenBank/DDBJ whole genome shotgun (WGS) entry which is preliminary data.</text>
</comment>
<keyword evidence="2" id="KW-1185">Reference proteome</keyword>
<proteinExistence type="predicted"/>
<dbReference type="Proteomes" id="UP001272097">
    <property type="component" value="Unassembled WGS sequence"/>
</dbReference>
<evidence type="ECO:0000313" key="2">
    <source>
        <dbReference type="Proteomes" id="UP001272097"/>
    </source>
</evidence>